<accession>A0A0J6XLV5</accession>
<proteinExistence type="predicted"/>
<organism evidence="2 3">
    <name type="scientific">Streptomyces roseus</name>
    <dbReference type="NCBI Taxonomy" id="66430"/>
    <lineage>
        <taxon>Bacteria</taxon>
        <taxon>Bacillati</taxon>
        <taxon>Actinomycetota</taxon>
        <taxon>Actinomycetes</taxon>
        <taxon>Kitasatosporales</taxon>
        <taxon>Streptomycetaceae</taxon>
        <taxon>Streptomyces</taxon>
    </lineage>
</organism>
<gene>
    <name evidence="2" type="ORF">ACS04_22275</name>
</gene>
<feature type="region of interest" description="Disordered" evidence="1">
    <location>
        <begin position="170"/>
        <end position="199"/>
    </location>
</feature>
<feature type="compositionally biased region" description="Low complexity" evidence="1">
    <location>
        <begin position="170"/>
        <end position="185"/>
    </location>
</feature>
<evidence type="ECO:0000313" key="3">
    <source>
        <dbReference type="Proteomes" id="UP000035932"/>
    </source>
</evidence>
<dbReference type="EMBL" id="LFML01000090">
    <property type="protein sequence ID" value="KMO95688.1"/>
    <property type="molecule type" value="Genomic_DNA"/>
</dbReference>
<dbReference type="Proteomes" id="UP000035932">
    <property type="component" value="Unassembled WGS sequence"/>
</dbReference>
<comment type="caution">
    <text evidence="2">The sequence shown here is derived from an EMBL/GenBank/DDBJ whole genome shotgun (WGS) entry which is preliminary data.</text>
</comment>
<dbReference type="AlphaFoldDB" id="A0A0J6XLV5"/>
<name>A0A0J6XLV5_9ACTN</name>
<sequence length="675" mass="72995">MKTTEPERLERLRALLSGARSKDRVGRALGGIEYGNVLLGAMLHGADRLRQGHTPTDLEQLLLGALRTVVPDAEARQWGRVYREAVTGQGGRLPVVPETITRRPVAQGYTLVNLQEDVNNVIAEALAAPNVQIVDPRVAAAGQGEDPVFVEAMRQTGFAVTGFARPSVSQAAAGSAEDGAGQAQEEPAEAGTDEGGDPQAASFRLRLELESFYVRRAVGDAGGTRDEIYWTAAAAAGGGTGRQFVSEEFGGVKAGQTRSFSSAKKVLFDGQSNGYLGLSIHCWEADQSSDDWWDALVKALNDAAAAIDQFMLKDNFLGFVPLWVGMAFEVSKMFLFIMEAFRNYDDLSCQRTIGLDQQDLAVLAHYGQTTWHFNGDGHHELKVKYAGDPVPFPVGTLRYAVFNGSTWGAPIALDFESMTPPALASYNGVLHALFVHPADKVVMWTRLEAPVGVGGGSPAWSKPERLGGDATLYAPALAVGHGKLYYAVTGQDKGLYWRTYTKTGGWGPASKFDGYGSHYGPTLATVREQVWMVHVSGDQSLFLNTHNGTSWSSPQDDVLEWQVGAAVAMVTHNTDTWKIATGLDSKLHAGTSQGHPRQWQRRGNVDSPLTNWSPALTVHDGKMWLFIRSTDGALQANTYNGAWGGFQKVNPGAAKPMDAPAAASHDNKLYVMYRH</sequence>
<evidence type="ECO:0000256" key="1">
    <source>
        <dbReference type="SAM" id="MobiDB-lite"/>
    </source>
</evidence>
<feature type="compositionally biased region" description="Acidic residues" evidence="1">
    <location>
        <begin position="186"/>
        <end position="196"/>
    </location>
</feature>
<protein>
    <submittedName>
        <fullName evidence="2">Uncharacterized protein</fullName>
    </submittedName>
</protein>
<dbReference type="PATRIC" id="fig|66430.4.peg.7350"/>
<dbReference type="SUPFAM" id="SSF89372">
    <property type="entry name" value="Fucose-specific lectin"/>
    <property type="match status" value="1"/>
</dbReference>
<evidence type="ECO:0000313" key="2">
    <source>
        <dbReference type="EMBL" id="KMO95688.1"/>
    </source>
</evidence>
<keyword evidence="3" id="KW-1185">Reference proteome</keyword>
<reference evidence="2 3" key="1">
    <citation type="submission" date="2015-06" db="EMBL/GenBank/DDBJ databases">
        <title>Recapitulation of the evolution of biosynthetic gene clusters reveals hidden chemical diversity on bacterial genomes.</title>
        <authorList>
            <person name="Cruz-Morales P."/>
            <person name="Martinez-Guerrero C."/>
            <person name="Morales-Escalante M.A."/>
            <person name="Yanez-Guerra L.A."/>
            <person name="Kopp J.F."/>
            <person name="Feldmann J."/>
            <person name="Ramos-Aboites H.E."/>
            <person name="Barona-Gomez F."/>
        </authorList>
    </citation>
    <scope>NUCLEOTIDE SEQUENCE [LARGE SCALE GENOMIC DNA]</scope>
    <source>
        <strain evidence="2 3">ATCC 31245</strain>
    </source>
</reference>